<dbReference type="EMBL" id="JAWJZB010000004">
    <property type="protein sequence ID" value="MDV5088033.1"/>
    <property type="molecule type" value="Genomic_DNA"/>
</dbReference>
<sequence>MTNEIKSATSVVTTNESTTVDNKNYDELIREFHRFWDVFPGIARLITKNHRILASNSIAAEKGFVEGAICAQVGTGPNAHRKCKLNKMFADKVGYTDRVLGDRVRGWVPVEGYDDVCVHFTVMIPESED</sequence>
<evidence type="ECO:0000313" key="2">
    <source>
        <dbReference type="Proteomes" id="UP001272515"/>
    </source>
</evidence>
<accession>A0ABU3Z803</accession>
<reference evidence="1 2" key="1">
    <citation type="submission" date="2023-10" db="EMBL/GenBank/DDBJ databases">
        <title>Veillonella sp. nov., isolated from a pig farm feces dump.</title>
        <authorList>
            <person name="Chang Y.-H."/>
        </authorList>
    </citation>
    <scope>NUCLEOTIDE SEQUENCE [LARGE SCALE GENOMIC DNA]</scope>
    <source>
        <strain evidence="1 2">YH-vei2233</strain>
    </source>
</reference>
<protein>
    <submittedName>
        <fullName evidence="1">Uncharacterized protein</fullName>
    </submittedName>
</protein>
<evidence type="ECO:0000313" key="1">
    <source>
        <dbReference type="EMBL" id="MDV5088033.1"/>
    </source>
</evidence>
<keyword evidence="2" id="KW-1185">Reference proteome</keyword>
<organism evidence="1 2">
    <name type="scientific">Veillonella absiana</name>
    <dbReference type="NCBI Taxonomy" id="3079305"/>
    <lineage>
        <taxon>Bacteria</taxon>
        <taxon>Bacillati</taxon>
        <taxon>Bacillota</taxon>
        <taxon>Negativicutes</taxon>
        <taxon>Veillonellales</taxon>
        <taxon>Veillonellaceae</taxon>
        <taxon>Veillonella</taxon>
    </lineage>
</organism>
<proteinExistence type="predicted"/>
<dbReference type="RefSeq" id="WP_317329752.1">
    <property type="nucleotide sequence ID" value="NZ_JAWJZA010000002.1"/>
</dbReference>
<dbReference type="Proteomes" id="UP001272515">
    <property type="component" value="Unassembled WGS sequence"/>
</dbReference>
<comment type="caution">
    <text evidence="1">The sequence shown here is derived from an EMBL/GenBank/DDBJ whole genome shotgun (WGS) entry which is preliminary data.</text>
</comment>
<name>A0ABU3Z803_9FIRM</name>
<gene>
    <name evidence="1" type="ORF">RVY80_04115</name>
</gene>